<dbReference type="SUPFAM" id="SSF158472">
    <property type="entry name" value="HAMP domain-like"/>
    <property type="match status" value="1"/>
</dbReference>
<dbReference type="CDD" id="cd00082">
    <property type="entry name" value="HisKA"/>
    <property type="match status" value="1"/>
</dbReference>
<feature type="domain" description="HAMP" evidence="11">
    <location>
        <begin position="190"/>
        <end position="242"/>
    </location>
</feature>
<dbReference type="PATRIC" id="fig|1423722.3.peg.417"/>
<evidence type="ECO:0000313" key="12">
    <source>
        <dbReference type="EMBL" id="KRK38720.1"/>
    </source>
</evidence>
<comment type="subcellular location">
    <subcellularLocation>
        <location evidence="2">Membrane</location>
    </subcellularLocation>
</comment>
<dbReference type="InterPro" id="IPR036890">
    <property type="entry name" value="HATPase_C_sf"/>
</dbReference>
<dbReference type="InterPro" id="IPR003660">
    <property type="entry name" value="HAMP_dom"/>
</dbReference>
<dbReference type="GO" id="GO:0000155">
    <property type="term" value="F:phosphorelay sensor kinase activity"/>
    <property type="evidence" value="ECO:0007669"/>
    <property type="project" value="InterPro"/>
</dbReference>
<dbReference type="SMART" id="SM00304">
    <property type="entry name" value="HAMP"/>
    <property type="match status" value="1"/>
</dbReference>
<keyword evidence="5" id="KW-0808">Transferase</keyword>
<dbReference type="PROSITE" id="PS50885">
    <property type="entry name" value="HAMP"/>
    <property type="match status" value="1"/>
</dbReference>
<organism evidence="12 13">
    <name type="scientific">Amylolactobacillus amylotrophicus DSM 20534</name>
    <dbReference type="NCBI Taxonomy" id="1423722"/>
    <lineage>
        <taxon>Bacteria</taxon>
        <taxon>Bacillati</taxon>
        <taxon>Bacillota</taxon>
        <taxon>Bacilli</taxon>
        <taxon>Lactobacillales</taxon>
        <taxon>Lactobacillaceae</taxon>
        <taxon>Amylolactobacillus</taxon>
    </lineage>
</organism>
<dbReference type="FunFam" id="3.30.565.10:FF:000006">
    <property type="entry name" value="Sensor histidine kinase WalK"/>
    <property type="match status" value="1"/>
</dbReference>
<protein>
    <recommendedName>
        <fullName evidence="3">histidine kinase</fullName>
        <ecNumber evidence="3">2.7.13.3</ecNumber>
    </recommendedName>
</protein>
<reference evidence="12 13" key="1">
    <citation type="journal article" date="2015" name="Genome Announc.">
        <title>Expanding the biotechnology potential of lactobacilli through comparative genomics of 213 strains and associated genera.</title>
        <authorList>
            <person name="Sun Z."/>
            <person name="Harris H.M."/>
            <person name="McCann A."/>
            <person name="Guo C."/>
            <person name="Argimon S."/>
            <person name="Zhang W."/>
            <person name="Yang X."/>
            <person name="Jeffery I.B."/>
            <person name="Cooney J.C."/>
            <person name="Kagawa T.F."/>
            <person name="Liu W."/>
            <person name="Song Y."/>
            <person name="Salvetti E."/>
            <person name="Wrobel A."/>
            <person name="Rasinkangas P."/>
            <person name="Parkhill J."/>
            <person name="Rea M.C."/>
            <person name="O'Sullivan O."/>
            <person name="Ritari J."/>
            <person name="Douillard F.P."/>
            <person name="Paul Ross R."/>
            <person name="Yang R."/>
            <person name="Briner A.E."/>
            <person name="Felis G.E."/>
            <person name="de Vos W.M."/>
            <person name="Barrangou R."/>
            <person name="Klaenhammer T.R."/>
            <person name="Caufield P.W."/>
            <person name="Cui Y."/>
            <person name="Zhang H."/>
            <person name="O'Toole P.W."/>
        </authorList>
    </citation>
    <scope>NUCLEOTIDE SEQUENCE [LARGE SCALE GENOMIC DNA]</scope>
    <source>
        <strain evidence="12 13">DSM 20534</strain>
    </source>
</reference>
<dbReference type="InterPro" id="IPR036097">
    <property type="entry name" value="HisK_dim/P_sf"/>
</dbReference>
<dbReference type="Gene3D" id="6.10.340.10">
    <property type="match status" value="1"/>
</dbReference>
<evidence type="ECO:0000256" key="1">
    <source>
        <dbReference type="ARBA" id="ARBA00000085"/>
    </source>
</evidence>
<dbReference type="Gene3D" id="1.10.287.130">
    <property type="match status" value="1"/>
</dbReference>
<evidence type="ECO:0000313" key="13">
    <source>
        <dbReference type="Proteomes" id="UP000050909"/>
    </source>
</evidence>
<dbReference type="InterPro" id="IPR003661">
    <property type="entry name" value="HisK_dim/P_dom"/>
</dbReference>
<sequence length="489" mass="55049">MKLIYQQMLAFFFIIITSAAIIGYSVLSFASEQAYDSTFARLEGYADSLGELALASDGQLDAHFLDELQIVMKNDDVSLRVFDGDNNQIYPASKTNWQLPKNIWNTLQSGRSIHIKNDHQNEHSLRVSNKEAYSGVMVPWRHGDSLIGVVWLGAKVTNIEAPVNMAKNNLATALLITMIVGLILSYFLAYFTVNRINRLSRATKKVASGDFDVQLAHKDRDEIDELATDFNSMVQSLRKSNEEIARQEERRNQFMADAAHEMRTPLTTLNGILEGLQYDAIPEESKGKSIELMRNETNRLIRLVNENLDYEKIRNNQILLFKTEFDSVPVTHDILTQLRQKAQETGNELVYEGSESANVFADKDRFTQIMFNLIQNGLQFTQNGQVRVGVKRAEEQHATIFTVADNGIGMDKSQMHFIFDRFYKADPSRKKAGTGESGLGLSIVSSLVQQHGGKIDVQSKVGEGTTFTVTLYDDGFQQYVDATTGNQQK</sequence>
<gene>
    <name evidence="12" type="ORF">FC62_GL000409</name>
</gene>
<keyword evidence="9" id="KW-1133">Transmembrane helix</keyword>
<dbReference type="CDD" id="cd06225">
    <property type="entry name" value="HAMP"/>
    <property type="match status" value="1"/>
</dbReference>
<dbReference type="PRINTS" id="PR00344">
    <property type="entry name" value="BCTRLSENSOR"/>
</dbReference>
<comment type="caution">
    <text evidence="12">The sequence shown here is derived from an EMBL/GenBank/DDBJ whole genome shotgun (WGS) entry which is preliminary data.</text>
</comment>
<keyword evidence="8 9" id="KW-0472">Membrane</keyword>
<dbReference type="InterPro" id="IPR003594">
    <property type="entry name" value="HATPase_dom"/>
</dbReference>
<dbReference type="PANTHER" id="PTHR43711">
    <property type="entry name" value="TWO-COMPONENT HISTIDINE KINASE"/>
    <property type="match status" value="1"/>
</dbReference>
<dbReference type="SUPFAM" id="SSF55874">
    <property type="entry name" value="ATPase domain of HSP90 chaperone/DNA topoisomerase II/histidine kinase"/>
    <property type="match status" value="1"/>
</dbReference>
<proteinExistence type="predicted"/>
<keyword evidence="4" id="KW-0597">Phosphoprotein</keyword>
<dbReference type="CDD" id="cd00075">
    <property type="entry name" value="HATPase"/>
    <property type="match status" value="1"/>
</dbReference>
<dbReference type="InterPro" id="IPR004358">
    <property type="entry name" value="Sig_transdc_His_kin-like_C"/>
</dbReference>
<accession>A0A0R1GX70</accession>
<dbReference type="EC" id="2.7.13.3" evidence="3"/>
<dbReference type="Pfam" id="PF02518">
    <property type="entry name" value="HATPase_c"/>
    <property type="match status" value="1"/>
</dbReference>
<evidence type="ECO:0000256" key="9">
    <source>
        <dbReference type="SAM" id="Phobius"/>
    </source>
</evidence>
<evidence type="ECO:0000256" key="4">
    <source>
        <dbReference type="ARBA" id="ARBA00022553"/>
    </source>
</evidence>
<keyword evidence="6 12" id="KW-0418">Kinase</keyword>
<dbReference type="PROSITE" id="PS50109">
    <property type="entry name" value="HIS_KIN"/>
    <property type="match status" value="1"/>
</dbReference>
<evidence type="ECO:0000259" key="10">
    <source>
        <dbReference type="PROSITE" id="PS50109"/>
    </source>
</evidence>
<dbReference type="InterPro" id="IPR050736">
    <property type="entry name" value="Sensor_HK_Regulatory"/>
</dbReference>
<dbReference type="Proteomes" id="UP000050909">
    <property type="component" value="Unassembled WGS sequence"/>
</dbReference>
<dbReference type="FunFam" id="1.10.287.130:FF:000001">
    <property type="entry name" value="Two-component sensor histidine kinase"/>
    <property type="match status" value="1"/>
</dbReference>
<keyword evidence="13" id="KW-1185">Reference proteome</keyword>
<evidence type="ECO:0000256" key="2">
    <source>
        <dbReference type="ARBA" id="ARBA00004370"/>
    </source>
</evidence>
<name>A0A0R1GX70_9LACO</name>
<dbReference type="InterPro" id="IPR005467">
    <property type="entry name" value="His_kinase_dom"/>
</dbReference>
<feature type="transmembrane region" description="Helical" evidence="9">
    <location>
        <begin position="170"/>
        <end position="191"/>
    </location>
</feature>
<evidence type="ECO:0000256" key="5">
    <source>
        <dbReference type="ARBA" id="ARBA00022679"/>
    </source>
</evidence>
<dbReference type="Gene3D" id="3.30.565.10">
    <property type="entry name" value="Histidine kinase-like ATPase, C-terminal domain"/>
    <property type="match status" value="1"/>
</dbReference>
<evidence type="ECO:0000256" key="3">
    <source>
        <dbReference type="ARBA" id="ARBA00012438"/>
    </source>
</evidence>
<dbReference type="SUPFAM" id="SSF47384">
    <property type="entry name" value="Homodimeric domain of signal transducing histidine kinase"/>
    <property type="match status" value="1"/>
</dbReference>
<feature type="domain" description="Histidine kinase" evidence="10">
    <location>
        <begin position="257"/>
        <end position="471"/>
    </location>
</feature>
<dbReference type="Pfam" id="PF00512">
    <property type="entry name" value="HisKA"/>
    <property type="match status" value="1"/>
</dbReference>
<dbReference type="SMART" id="SM00388">
    <property type="entry name" value="HisKA"/>
    <property type="match status" value="1"/>
</dbReference>
<dbReference type="Pfam" id="PF00672">
    <property type="entry name" value="HAMP"/>
    <property type="match status" value="1"/>
</dbReference>
<dbReference type="PANTHER" id="PTHR43711:SF1">
    <property type="entry name" value="HISTIDINE KINASE 1"/>
    <property type="match status" value="1"/>
</dbReference>
<evidence type="ECO:0000256" key="7">
    <source>
        <dbReference type="ARBA" id="ARBA00023012"/>
    </source>
</evidence>
<evidence type="ECO:0000256" key="8">
    <source>
        <dbReference type="ARBA" id="ARBA00023136"/>
    </source>
</evidence>
<comment type="catalytic activity">
    <reaction evidence="1">
        <text>ATP + protein L-histidine = ADP + protein N-phospho-L-histidine.</text>
        <dbReference type="EC" id="2.7.13.3"/>
    </reaction>
</comment>
<dbReference type="GO" id="GO:0016020">
    <property type="term" value="C:membrane"/>
    <property type="evidence" value="ECO:0007669"/>
    <property type="project" value="UniProtKB-SubCell"/>
</dbReference>
<evidence type="ECO:0000256" key="6">
    <source>
        <dbReference type="ARBA" id="ARBA00022777"/>
    </source>
</evidence>
<dbReference type="RefSeq" id="WP_056946009.1">
    <property type="nucleotide sequence ID" value="NZ_AZCV01000001.1"/>
</dbReference>
<dbReference type="SMART" id="SM00387">
    <property type="entry name" value="HATPase_c"/>
    <property type="match status" value="1"/>
</dbReference>
<evidence type="ECO:0000259" key="11">
    <source>
        <dbReference type="PROSITE" id="PS50885"/>
    </source>
</evidence>
<keyword evidence="9" id="KW-0812">Transmembrane</keyword>
<keyword evidence="7" id="KW-0902">Two-component regulatory system</keyword>
<dbReference type="EMBL" id="AZCV01000001">
    <property type="protein sequence ID" value="KRK38720.1"/>
    <property type="molecule type" value="Genomic_DNA"/>
</dbReference>
<dbReference type="AlphaFoldDB" id="A0A0R1GX70"/>